<dbReference type="EMBL" id="SOHE01000027">
    <property type="protein sequence ID" value="TFD52753.1"/>
    <property type="molecule type" value="Genomic_DNA"/>
</dbReference>
<dbReference type="Gene3D" id="3.40.50.1000">
    <property type="entry name" value="HAD superfamily/HAD-like"/>
    <property type="match status" value="1"/>
</dbReference>
<name>A0A4R9A709_9MICO</name>
<accession>A0A4R9A709</accession>
<dbReference type="InterPro" id="IPR051806">
    <property type="entry name" value="HAD-like_SPP"/>
</dbReference>
<dbReference type="OrthoDB" id="9800058at2"/>
<dbReference type="AlphaFoldDB" id="A0A4R9A709"/>
<dbReference type="Pfam" id="PF00702">
    <property type="entry name" value="Hydrolase"/>
    <property type="match status" value="1"/>
</dbReference>
<dbReference type="InterPro" id="IPR036412">
    <property type="entry name" value="HAD-like_sf"/>
</dbReference>
<dbReference type="InterPro" id="IPR006439">
    <property type="entry name" value="HAD-SF_hydro_IA"/>
</dbReference>
<gene>
    <name evidence="1" type="ORF">E3T55_06125</name>
</gene>
<reference evidence="1 2" key="1">
    <citation type="submission" date="2019-03" db="EMBL/GenBank/DDBJ databases">
        <title>Genomics of glacier-inhabiting Cryobacterium strains.</title>
        <authorList>
            <person name="Liu Q."/>
            <person name="Xin Y.-H."/>
        </authorList>
    </citation>
    <scope>NUCLEOTIDE SEQUENCE [LARGE SCALE GENOMIC DNA]</scope>
    <source>
        <strain evidence="1 2">Hh14</strain>
    </source>
</reference>
<keyword evidence="2" id="KW-1185">Reference proteome</keyword>
<dbReference type="PANTHER" id="PTHR43481:SF4">
    <property type="entry name" value="GLYCEROL-1-PHOSPHATE PHOSPHOHYDROLASE 1-RELATED"/>
    <property type="match status" value="1"/>
</dbReference>
<dbReference type="Proteomes" id="UP000297447">
    <property type="component" value="Unassembled WGS sequence"/>
</dbReference>
<dbReference type="PANTHER" id="PTHR43481">
    <property type="entry name" value="FRUCTOSE-1-PHOSPHATE PHOSPHATASE"/>
    <property type="match status" value="1"/>
</dbReference>
<proteinExistence type="predicted"/>
<dbReference type="NCBIfam" id="TIGR01509">
    <property type="entry name" value="HAD-SF-IA-v3"/>
    <property type="match status" value="1"/>
</dbReference>
<sequence>MDGTLIDSTPAVVRSWLRWASEFGVDPSFRERGHGLPARALLASLVAAEQVETSIARVLELELADTDDIVVLPGAAALMGSIPEARRAIVTSCARPLADVRLAATRFAAPAVVVTVDDTPRGKPHPDPYLEGARRLGFDPARCLVIEDAPAGLTAARAAGCATIGVTGTHAAHDLDADLVVASLADLRVSVTPDGLLLHHLPA</sequence>
<dbReference type="GO" id="GO:0050308">
    <property type="term" value="F:sugar-phosphatase activity"/>
    <property type="evidence" value="ECO:0007669"/>
    <property type="project" value="TreeGrafter"/>
</dbReference>
<dbReference type="Gene3D" id="1.10.150.240">
    <property type="entry name" value="Putative phosphatase, domain 2"/>
    <property type="match status" value="1"/>
</dbReference>
<evidence type="ECO:0000313" key="1">
    <source>
        <dbReference type="EMBL" id="TFD52753.1"/>
    </source>
</evidence>
<protein>
    <submittedName>
        <fullName evidence="1">HAD family hydrolase</fullName>
    </submittedName>
</protein>
<dbReference type="SUPFAM" id="SSF56784">
    <property type="entry name" value="HAD-like"/>
    <property type="match status" value="1"/>
</dbReference>
<dbReference type="InterPro" id="IPR023198">
    <property type="entry name" value="PGP-like_dom2"/>
</dbReference>
<organism evidence="1 2">
    <name type="scientific">Cryobacterium frigoriphilum</name>
    <dbReference type="NCBI Taxonomy" id="1259150"/>
    <lineage>
        <taxon>Bacteria</taxon>
        <taxon>Bacillati</taxon>
        <taxon>Actinomycetota</taxon>
        <taxon>Actinomycetes</taxon>
        <taxon>Micrococcales</taxon>
        <taxon>Microbacteriaceae</taxon>
        <taxon>Cryobacterium</taxon>
    </lineage>
</organism>
<evidence type="ECO:0000313" key="2">
    <source>
        <dbReference type="Proteomes" id="UP000297447"/>
    </source>
</evidence>
<dbReference type="InterPro" id="IPR023214">
    <property type="entry name" value="HAD_sf"/>
</dbReference>
<comment type="caution">
    <text evidence="1">The sequence shown here is derived from an EMBL/GenBank/DDBJ whole genome shotgun (WGS) entry which is preliminary data.</text>
</comment>
<keyword evidence="1" id="KW-0378">Hydrolase</keyword>